<evidence type="ECO:0000313" key="7">
    <source>
        <dbReference type="Proteomes" id="UP001428817"/>
    </source>
</evidence>
<evidence type="ECO:0000256" key="3">
    <source>
        <dbReference type="ARBA" id="ARBA00023002"/>
    </source>
</evidence>
<keyword evidence="3 5" id="KW-0560">Oxidoreductase</keyword>
<reference evidence="7" key="1">
    <citation type="journal article" date="2019" name="Int. J. Syst. Evol. Microbiol.">
        <title>The Global Catalogue of Microorganisms (GCM) 10K type strain sequencing project: providing services to taxonomists for standard genome sequencing and annotation.</title>
        <authorList>
            <consortium name="The Broad Institute Genomics Platform"/>
            <consortium name="The Broad Institute Genome Sequencing Center for Infectious Disease"/>
            <person name="Wu L."/>
            <person name="Ma J."/>
        </authorList>
    </citation>
    <scope>NUCLEOTIDE SEQUENCE [LARGE SCALE GENOMIC DNA]</scope>
    <source>
        <strain evidence="7">JCM 18303</strain>
    </source>
</reference>
<gene>
    <name evidence="6" type="ORF">GCM10023321_16320</name>
</gene>
<comment type="cofactor">
    <cofactor evidence="5">
        <name>Fe(2+)</name>
        <dbReference type="ChEBI" id="CHEBI:29033"/>
    </cofactor>
    <text evidence="5">Binds 1 Fe(2+) ion per subunit.</text>
</comment>
<sequence>MSNTYLEGALAPVREELTITDLPVTGSIPEYLDGRYLRNGPNPVSEVDPAVYHWFLGDGMVHGVRLRDGRAEWYRNRFVRSAHVAKVLGEPEPNYRRTAPLTALSANTNVIGHAGRTLAIVEGGVASYELTDELDTVGPCDFDGTLPGGYTAHPKRDPETGELHAVSYFFGWGNKVQYSVIDTNGRCRRTVDIPVTGSPMMHDFSLTENHVVFYDLPVVFDAAQAVADAPMPGPLRTPAKLVMSALIGKVRVPDPITASLDRSLPSGGRMPYKWDPRYPARVGVMPREGTAADLRWYDVAPCYVFHPMNAYDNPDGSIVLDVARHPKMFATDFNGPNEGPPTLDRWTIDPTSGKVREERLDDHGQEFPRVDERRVGRRHRYGYAVQVLPDTGAAGSATLLKHDLSQGRLASHSFGPNTRIGEFVMVPAHPDAAEDEGVLLGFVYDLATDRSDLAILDAQTMEAVASIHLPARVPAGFHGNWVPTAS</sequence>
<dbReference type="EC" id="1.13.11.-" evidence="5"/>
<evidence type="ECO:0000256" key="5">
    <source>
        <dbReference type="RuleBase" id="RU364048"/>
    </source>
</evidence>
<dbReference type="Pfam" id="PF03055">
    <property type="entry name" value="RPE65"/>
    <property type="match status" value="1"/>
</dbReference>
<dbReference type="InterPro" id="IPR004294">
    <property type="entry name" value="Carotenoid_Oase"/>
</dbReference>
<keyword evidence="7" id="KW-1185">Reference proteome</keyword>
<dbReference type="EMBL" id="BAABJP010000007">
    <property type="protein sequence ID" value="GAA5150627.1"/>
    <property type="molecule type" value="Genomic_DNA"/>
</dbReference>
<protein>
    <recommendedName>
        <fullName evidence="5">Dioxygenase</fullName>
        <ecNumber evidence="5">1.13.11.-</ecNumber>
    </recommendedName>
</protein>
<keyword evidence="2 5" id="KW-0479">Metal-binding</keyword>
<dbReference type="PANTHER" id="PTHR10543:SF89">
    <property type="entry name" value="CAROTENOID 9,10(9',10')-CLEAVAGE DIOXYGENASE 1"/>
    <property type="match status" value="1"/>
</dbReference>
<comment type="similarity">
    <text evidence="1 5">Belongs to the carotenoid oxygenase family.</text>
</comment>
<comment type="caution">
    <text evidence="6">The sequence shown here is derived from an EMBL/GenBank/DDBJ whole genome shotgun (WGS) entry which is preliminary data.</text>
</comment>
<accession>A0ABP9PQU7</accession>
<evidence type="ECO:0000256" key="1">
    <source>
        <dbReference type="ARBA" id="ARBA00006787"/>
    </source>
</evidence>
<keyword evidence="5" id="KW-0223">Dioxygenase</keyword>
<name>A0ABP9PQU7_9PSEU</name>
<organism evidence="6 7">
    <name type="scientific">Pseudonocardia eucalypti</name>
    <dbReference type="NCBI Taxonomy" id="648755"/>
    <lineage>
        <taxon>Bacteria</taxon>
        <taxon>Bacillati</taxon>
        <taxon>Actinomycetota</taxon>
        <taxon>Actinomycetes</taxon>
        <taxon>Pseudonocardiales</taxon>
        <taxon>Pseudonocardiaceae</taxon>
        <taxon>Pseudonocardia</taxon>
    </lineage>
</organism>
<dbReference type="Proteomes" id="UP001428817">
    <property type="component" value="Unassembled WGS sequence"/>
</dbReference>
<proteinExistence type="inferred from homology"/>
<evidence type="ECO:0000313" key="6">
    <source>
        <dbReference type="EMBL" id="GAA5150627.1"/>
    </source>
</evidence>
<evidence type="ECO:0000256" key="2">
    <source>
        <dbReference type="ARBA" id="ARBA00022723"/>
    </source>
</evidence>
<evidence type="ECO:0000256" key="4">
    <source>
        <dbReference type="ARBA" id="ARBA00023004"/>
    </source>
</evidence>
<dbReference type="PANTHER" id="PTHR10543">
    <property type="entry name" value="BETA-CAROTENE DIOXYGENASE"/>
    <property type="match status" value="1"/>
</dbReference>
<keyword evidence="4 5" id="KW-0408">Iron</keyword>
<dbReference type="RefSeq" id="WP_185064301.1">
    <property type="nucleotide sequence ID" value="NZ_BAABJP010000007.1"/>
</dbReference>